<feature type="domain" description="Potassium channel tetramerisation-type BTB" evidence="2">
    <location>
        <begin position="68"/>
        <end position="119"/>
    </location>
</feature>
<evidence type="ECO:0000313" key="4">
    <source>
        <dbReference type="EMBL" id="VFT95248.1"/>
    </source>
</evidence>
<dbReference type="OrthoDB" id="2414723at2759"/>
<dbReference type="AlphaFoldDB" id="A0A485LBX5"/>
<dbReference type="Proteomes" id="UP000332933">
    <property type="component" value="Unassembled WGS sequence"/>
</dbReference>
<reference evidence="4 5" key="1">
    <citation type="submission" date="2019-03" db="EMBL/GenBank/DDBJ databases">
        <authorList>
            <person name="Gaulin E."/>
            <person name="Dumas B."/>
        </authorList>
    </citation>
    <scope>NUCLEOTIDE SEQUENCE [LARGE SCALE GENOMIC DNA]</scope>
    <source>
        <strain evidence="4">CBS 568.67</strain>
    </source>
</reference>
<proteinExistence type="predicted"/>
<dbReference type="GO" id="GO:0051260">
    <property type="term" value="P:protein homooligomerization"/>
    <property type="evidence" value="ECO:0007669"/>
    <property type="project" value="InterPro"/>
</dbReference>
<organism evidence="4 5">
    <name type="scientific">Aphanomyces stellatus</name>
    <dbReference type="NCBI Taxonomy" id="120398"/>
    <lineage>
        <taxon>Eukaryota</taxon>
        <taxon>Sar</taxon>
        <taxon>Stramenopiles</taxon>
        <taxon>Oomycota</taxon>
        <taxon>Saprolegniomycetes</taxon>
        <taxon>Saprolegniales</taxon>
        <taxon>Verrucalvaceae</taxon>
        <taxon>Aphanomyces</taxon>
    </lineage>
</organism>
<feature type="region of interest" description="Disordered" evidence="1">
    <location>
        <begin position="1"/>
        <end position="32"/>
    </location>
</feature>
<gene>
    <name evidence="4" type="primary">Aste57867_18512</name>
    <name evidence="3" type="ORF">As57867_018450</name>
    <name evidence="4" type="ORF">ASTE57867_18512</name>
</gene>
<dbReference type="EMBL" id="VJMH01006393">
    <property type="protein sequence ID" value="KAF0690118.1"/>
    <property type="molecule type" value="Genomic_DNA"/>
</dbReference>
<dbReference type="Pfam" id="PF02214">
    <property type="entry name" value="BTB_2"/>
    <property type="match status" value="1"/>
</dbReference>
<keyword evidence="5" id="KW-1185">Reference proteome</keyword>
<name>A0A485LBX5_9STRA</name>
<dbReference type="InterPro" id="IPR003131">
    <property type="entry name" value="T1-type_BTB"/>
</dbReference>
<dbReference type="EMBL" id="CAADRA010006414">
    <property type="protein sequence ID" value="VFT95248.1"/>
    <property type="molecule type" value="Genomic_DNA"/>
</dbReference>
<reference evidence="3" key="2">
    <citation type="submission" date="2019-06" db="EMBL/GenBank/DDBJ databases">
        <title>Genomics analysis of Aphanomyces spp. identifies a new class of oomycete effector associated with host adaptation.</title>
        <authorList>
            <person name="Gaulin E."/>
        </authorList>
    </citation>
    <scope>NUCLEOTIDE SEQUENCE</scope>
    <source>
        <strain evidence="3">CBS 578.67</strain>
    </source>
</reference>
<evidence type="ECO:0000259" key="2">
    <source>
        <dbReference type="Pfam" id="PF02214"/>
    </source>
</evidence>
<evidence type="ECO:0000313" key="3">
    <source>
        <dbReference type="EMBL" id="KAF0690118.1"/>
    </source>
</evidence>
<sequence>MKPADCKNQQHLSGHPKKRTKHESPPASPSPATFAKTFESMQMLMKMAQWKELECLVQSNLAYIPNVVTLDVGWMPFRTTKATLLRVEDTYFTTLLGSGHWKLDVHGSYFLDLDPAYFHRSHHGSILEPHWTS</sequence>
<accession>A0A485LBX5</accession>
<dbReference type="InterPro" id="IPR011333">
    <property type="entry name" value="SKP1/BTB/POZ_sf"/>
</dbReference>
<evidence type="ECO:0000256" key="1">
    <source>
        <dbReference type="SAM" id="MobiDB-lite"/>
    </source>
</evidence>
<dbReference type="Gene3D" id="3.30.710.10">
    <property type="entry name" value="Potassium Channel Kv1.1, Chain A"/>
    <property type="match status" value="1"/>
</dbReference>
<protein>
    <submittedName>
        <fullName evidence="4">Aste57867_18512 protein</fullName>
    </submittedName>
</protein>
<dbReference type="SUPFAM" id="SSF54695">
    <property type="entry name" value="POZ domain"/>
    <property type="match status" value="1"/>
</dbReference>
<evidence type="ECO:0000313" key="5">
    <source>
        <dbReference type="Proteomes" id="UP000332933"/>
    </source>
</evidence>